<dbReference type="SUPFAM" id="SSF47413">
    <property type="entry name" value="lambda repressor-like DNA-binding domains"/>
    <property type="match status" value="1"/>
</dbReference>
<feature type="domain" description="HTH cro/C1-type" evidence="1">
    <location>
        <begin position="16"/>
        <end position="70"/>
    </location>
</feature>
<evidence type="ECO:0000259" key="1">
    <source>
        <dbReference type="PROSITE" id="PS50943"/>
    </source>
</evidence>
<dbReference type="Gene3D" id="1.10.260.40">
    <property type="entry name" value="lambda repressor-like DNA-binding domains"/>
    <property type="match status" value="1"/>
</dbReference>
<dbReference type="EMBL" id="BAABHS010000022">
    <property type="protein sequence ID" value="GAA4980219.1"/>
    <property type="molecule type" value="Genomic_DNA"/>
</dbReference>
<dbReference type="InterPro" id="IPR001387">
    <property type="entry name" value="Cro/C1-type_HTH"/>
</dbReference>
<gene>
    <name evidence="2" type="ORF">GCM10023205_56520</name>
</gene>
<accession>A0ABP9HWM6</accession>
<reference evidence="3" key="1">
    <citation type="journal article" date="2019" name="Int. J. Syst. Evol. Microbiol.">
        <title>The Global Catalogue of Microorganisms (GCM) 10K type strain sequencing project: providing services to taxonomists for standard genome sequencing and annotation.</title>
        <authorList>
            <consortium name="The Broad Institute Genomics Platform"/>
            <consortium name="The Broad Institute Genome Sequencing Center for Infectious Disease"/>
            <person name="Wu L."/>
            <person name="Ma J."/>
        </authorList>
    </citation>
    <scope>NUCLEOTIDE SEQUENCE [LARGE SCALE GENOMIC DNA]</scope>
    <source>
        <strain evidence="3">JCM 17986</strain>
    </source>
</reference>
<evidence type="ECO:0000313" key="2">
    <source>
        <dbReference type="EMBL" id="GAA4980219.1"/>
    </source>
</evidence>
<sequence>MAGEPSYARRELGAELKRLREAAKLTQARIGAACHWSQSKIVRLERGEASLTIHDLHLLADLYRANDEQRAHLVVLMERTEEGRWWEQYDGLVTATMDAFLSHESLASRISVANMSIYPGLLQSRAYTTALFSKSRHVPDPDQAEALVDIRVRRRHVLDAGTQFHAVIGENLLISPVGGYGVLLTQLQHVLDLSHRPNVTVQAVPLLAEEPFTCGGLILLDYTANATSISYLEHSAGIVGYQLPLEVRRHRREFERMRSLAWSPEETQARLETRIQEL</sequence>
<organism evidence="2 3">
    <name type="scientific">Yinghuangia aomiensis</name>
    <dbReference type="NCBI Taxonomy" id="676205"/>
    <lineage>
        <taxon>Bacteria</taxon>
        <taxon>Bacillati</taxon>
        <taxon>Actinomycetota</taxon>
        <taxon>Actinomycetes</taxon>
        <taxon>Kitasatosporales</taxon>
        <taxon>Streptomycetaceae</taxon>
        <taxon>Yinghuangia</taxon>
    </lineage>
</organism>
<proteinExistence type="predicted"/>
<dbReference type="Pfam" id="PF13560">
    <property type="entry name" value="HTH_31"/>
    <property type="match status" value="1"/>
</dbReference>
<comment type="caution">
    <text evidence="2">The sequence shown here is derived from an EMBL/GenBank/DDBJ whole genome shotgun (WGS) entry which is preliminary data.</text>
</comment>
<dbReference type="Proteomes" id="UP001500466">
    <property type="component" value="Unassembled WGS sequence"/>
</dbReference>
<dbReference type="Pfam" id="PF19054">
    <property type="entry name" value="DUF5753"/>
    <property type="match status" value="1"/>
</dbReference>
<dbReference type="PROSITE" id="PS50943">
    <property type="entry name" value="HTH_CROC1"/>
    <property type="match status" value="1"/>
</dbReference>
<dbReference type="CDD" id="cd00093">
    <property type="entry name" value="HTH_XRE"/>
    <property type="match status" value="1"/>
</dbReference>
<dbReference type="InterPro" id="IPR010982">
    <property type="entry name" value="Lambda_DNA-bd_dom_sf"/>
</dbReference>
<evidence type="ECO:0000313" key="3">
    <source>
        <dbReference type="Proteomes" id="UP001500466"/>
    </source>
</evidence>
<name>A0ABP9HWM6_9ACTN</name>
<protein>
    <submittedName>
        <fullName evidence="2">Helix-turn-helix transcriptional regulator</fullName>
    </submittedName>
</protein>
<dbReference type="SMART" id="SM00530">
    <property type="entry name" value="HTH_XRE"/>
    <property type="match status" value="1"/>
</dbReference>
<dbReference type="RefSeq" id="WP_345678530.1">
    <property type="nucleotide sequence ID" value="NZ_BAABHS010000022.1"/>
</dbReference>
<dbReference type="InterPro" id="IPR043917">
    <property type="entry name" value="DUF5753"/>
</dbReference>
<keyword evidence="3" id="KW-1185">Reference proteome</keyword>